<accession>A0ABW1RY06</accession>
<keyword evidence="2" id="KW-1185">Reference proteome</keyword>
<proteinExistence type="predicted"/>
<sequence>MLTQAAEKARINELLRLDEASSQTFTMYQQQALTEISDNLQRFYMQYADESGLSLAQTRQAVSRWDIAQWQRAIDQLDMTDWDDNAKYLAGEYAYQAGYDRTHLMGAMVGMSLISMTSKVQQHITDRVKTDAVDQEEHLKRLLDGPPIRPIVKSKPVSIITQDETTALWSDSLWLKSESMANDVQSLVNLHLRHGMSIDDLKGMLVQHVNPRQFRPGKSIADRISQMDYQAERILRTESARLVDEVNMTTYSMQGVIWVDWIDEPGACEMCAALADGGPYPLNDVPSIPGDTHPNCRCSKIPHTR</sequence>
<evidence type="ECO:0008006" key="3">
    <source>
        <dbReference type="Google" id="ProtNLM"/>
    </source>
</evidence>
<dbReference type="Proteomes" id="UP001596282">
    <property type="component" value="Unassembled WGS sequence"/>
</dbReference>
<gene>
    <name evidence="1" type="ORF">ACFP5Y_03785</name>
</gene>
<organism evidence="1 2">
    <name type="scientific">Lactiplantibacillus daowaiensis</name>
    <dbReference type="NCBI Taxonomy" id="2559918"/>
    <lineage>
        <taxon>Bacteria</taxon>
        <taxon>Bacillati</taxon>
        <taxon>Bacillota</taxon>
        <taxon>Bacilli</taxon>
        <taxon>Lactobacillales</taxon>
        <taxon>Lactobacillaceae</taxon>
        <taxon>Lactiplantibacillus</taxon>
    </lineage>
</organism>
<dbReference type="EMBL" id="JBHSSC010000009">
    <property type="protein sequence ID" value="MFC6180339.1"/>
    <property type="molecule type" value="Genomic_DNA"/>
</dbReference>
<dbReference type="RefSeq" id="WP_137627713.1">
    <property type="nucleotide sequence ID" value="NZ_BJDJ01000003.1"/>
</dbReference>
<protein>
    <recommendedName>
        <fullName evidence="3">Phage Mu protein F like protein</fullName>
    </recommendedName>
</protein>
<evidence type="ECO:0000313" key="1">
    <source>
        <dbReference type="EMBL" id="MFC6180339.1"/>
    </source>
</evidence>
<evidence type="ECO:0000313" key="2">
    <source>
        <dbReference type="Proteomes" id="UP001596282"/>
    </source>
</evidence>
<reference evidence="2" key="1">
    <citation type="journal article" date="2019" name="Int. J. Syst. Evol. Microbiol.">
        <title>The Global Catalogue of Microorganisms (GCM) 10K type strain sequencing project: providing services to taxonomists for standard genome sequencing and annotation.</title>
        <authorList>
            <consortium name="The Broad Institute Genomics Platform"/>
            <consortium name="The Broad Institute Genome Sequencing Center for Infectious Disease"/>
            <person name="Wu L."/>
            <person name="Ma J."/>
        </authorList>
    </citation>
    <scope>NUCLEOTIDE SEQUENCE [LARGE SCALE GENOMIC DNA]</scope>
    <source>
        <strain evidence="2">CCM 8933</strain>
    </source>
</reference>
<name>A0ABW1RY06_9LACO</name>
<comment type="caution">
    <text evidence="1">The sequence shown here is derived from an EMBL/GenBank/DDBJ whole genome shotgun (WGS) entry which is preliminary data.</text>
</comment>